<dbReference type="InterPro" id="IPR006345">
    <property type="entry name" value="RecD2"/>
</dbReference>
<dbReference type="Proteomes" id="UP000198838">
    <property type="component" value="Unassembled WGS sequence"/>
</dbReference>
<dbReference type="Pfam" id="PF14520">
    <property type="entry name" value="HHH_5"/>
    <property type="match status" value="1"/>
</dbReference>
<dbReference type="GO" id="GO:0005524">
    <property type="term" value="F:ATP binding"/>
    <property type="evidence" value="ECO:0007669"/>
    <property type="project" value="UniProtKB-UniRule"/>
</dbReference>
<dbReference type="SUPFAM" id="SSF52540">
    <property type="entry name" value="P-loop containing nucleoside triphosphate hydrolases"/>
    <property type="match status" value="1"/>
</dbReference>
<dbReference type="GO" id="GO:0017116">
    <property type="term" value="F:single-stranded DNA helicase activity"/>
    <property type="evidence" value="ECO:0007669"/>
    <property type="project" value="TreeGrafter"/>
</dbReference>
<reference evidence="5 6" key="1">
    <citation type="submission" date="2016-10" db="EMBL/GenBank/DDBJ databases">
        <authorList>
            <person name="de Groot N.N."/>
        </authorList>
    </citation>
    <scope>NUCLEOTIDE SEQUENCE [LARGE SCALE GENOMIC DNA]</scope>
    <source>
        <strain evidence="5 6">DSM 5522</strain>
    </source>
</reference>
<comment type="function">
    <text evidence="3">DNA-dependent ATPase and ATP-dependent 5'-3' DNA helicase. Has no activity on blunt DNA or DNA with 3'-overhangs, requires at least 10 bases of 5'-ssDNA for helicase activity.</text>
</comment>
<evidence type="ECO:0000313" key="6">
    <source>
        <dbReference type="Proteomes" id="UP000198838"/>
    </source>
</evidence>
<dbReference type="InterPro" id="IPR041451">
    <property type="entry name" value="RecD2_SH13"/>
</dbReference>
<dbReference type="InterPro" id="IPR027417">
    <property type="entry name" value="P-loop_NTPase"/>
</dbReference>
<dbReference type="InterPro" id="IPR055446">
    <property type="entry name" value="RecD2_N_OB"/>
</dbReference>
<keyword evidence="1 3" id="KW-0547">Nucleotide-binding</keyword>
<dbReference type="Pfam" id="PF13245">
    <property type="entry name" value="AAA_19"/>
    <property type="match status" value="1"/>
</dbReference>
<dbReference type="Gene3D" id="2.30.30.940">
    <property type="match status" value="1"/>
</dbReference>
<keyword evidence="3" id="KW-0238">DNA-binding</keyword>
<dbReference type="Pfam" id="PF14490">
    <property type="entry name" value="HHH_RecD2"/>
    <property type="match status" value="1"/>
</dbReference>
<dbReference type="HAMAP" id="MF_01488">
    <property type="entry name" value="RecD2"/>
    <property type="match status" value="1"/>
</dbReference>
<protein>
    <recommendedName>
        <fullName evidence="3">ATP-dependent RecD2 DNA helicase</fullName>
        <ecNumber evidence="3">5.6.2.3</ecNumber>
    </recommendedName>
    <alternativeName>
        <fullName evidence="3">DNA 5'-3' helicase subunit RecD2</fullName>
    </alternativeName>
</protein>
<dbReference type="Gene3D" id="1.10.150.20">
    <property type="entry name" value="5' to 3' exonuclease, C-terminal subdomain"/>
    <property type="match status" value="1"/>
</dbReference>
<name>A0A1I0YII1_9FIRM</name>
<dbReference type="InterPro" id="IPR050534">
    <property type="entry name" value="Coronavir_polyprotein_1ab"/>
</dbReference>
<dbReference type="EMBL" id="FOJY01000010">
    <property type="protein sequence ID" value="SFB13011.1"/>
    <property type="molecule type" value="Genomic_DNA"/>
</dbReference>
<dbReference type="STRING" id="1120918.SAMN05216249_11037"/>
<dbReference type="Pfam" id="PF18335">
    <property type="entry name" value="SH3_13"/>
    <property type="match status" value="1"/>
</dbReference>
<dbReference type="Pfam" id="PF23139">
    <property type="entry name" value="OB_YrrC"/>
    <property type="match status" value="1"/>
</dbReference>
<dbReference type="Gene3D" id="1.10.10.2220">
    <property type="match status" value="1"/>
</dbReference>
<dbReference type="PANTHER" id="PTHR43788">
    <property type="entry name" value="DNA2/NAM7 HELICASE FAMILY MEMBER"/>
    <property type="match status" value="1"/>
</dbReference>
<keyword evidence="2 3" id="KW-0067">ATP-binding</keyword>
<gene>
    <name evidence="3" type="primary">recD2</name>
    <name evidence="5" type="ORF">SAMN05216249_11037</name>
</gene>
<dbReference type="SUPFAM" id="SSF47781">
    <property type="entry name" value="RuvA domain 2-like"/>
    <property type="match status" value="1"/>
</dbReference>
<keyword evidence="3" id="KW-0378">Hydrolase</keyword>
<keyword evidence="6" id="KW-1185">Reference proteome</keyword>
<dbReference type="PANTHER" id="PTHR43788:SF6">
    <property type="entry name" value="DNA HELICASE B"/>
    <property type="match status" value="1"/>
</dbReference>
<evidence type="ECO:0000259" key="4">
    <source>
        <dbReference type="SMART" id="SM00382"/>
    </source>
</evidence>
<proteinExistence type="inferred from homology"/>
<dbReference type="Gene3D" id="3.40.50.300">
    <property type="entry name" value="P-loop containing nucleotide triphosphate hydrolases"/>
    <property type="match status" value="2"/>
</dbReference>
<dbReference type="GO" id="GO:0003677">
    <property type="term" value="F:DNA binding"/>
    <property type="evidence" value="ECO:0007669"/>
    <property type="project" value="UniProtKB-UniRule"/>
</dbReference>
<sequence length="747" mass="84381">MTYNNSISGYIEHIVFRNDENGYTVCKILDDNDEQSTLVGCFSYISEGEYIIAKGEYIKHQIYGDQFRMDSYEIAVPATETALLKYLGSGAVKGIGPTLAKRIVDKFKEDTLRILEEEPECLAKVKGISNRMAADISSQFCERFGLRRAMIFLGEYGISMNLATKIYDKYQDGIYKIIKENPYKIADDISGVGFRTVDEIAKKSGIKTDSDYRIRSGLIYTLSLASLDGHTCLPKTLLVSKAEEILGVLGEEIERCIMDLAIDRKVIIKTFDEDQAVFLSKYYHMEQAIASNLLALNANYDIDKKQMKKIIEYAQKESDIVLDEDQLAAVEAAFSYEVLIITGGPGTGKTTTINTIIGCFERMSLDIVLAAPTGRAAKRMNEATKKEAKTIHRMLELSGGIEDNASRENFGRNEEYPIEADVIIIDEMSMVDIPLMNAILKATAKGTRLIFTGDANQLPSVGPGSVLKDLIASKAFKVITLKKIFRQAMESDIVINAHKINESEEIVLDNKSKDFFFLKRYNADVIISVMLQLLLNKLPKYVEAEPFDIQILSPMRKGVLGVDRLNQVLQEYLNPLEDNKKQKEYNGKIFREGDKVMQIKNNYQLEWEIKGKYNIPVESGMGIFNGDMGIIKEINEFAGEMLIEFDDKKEVSYSFKNLNEIEHAYAITIHKSQGSEYPAVIIPLLNGPRMLMNRNLIYTAITRAKRCVILVGDENVFYDMVDNVSEKHRYSGLKDRITEIKSIENFN</sequence>
<evidence type="ECO:0000313" key="5">
    <source>
        <dbReference type="EMBL" id="SFB13011.1"/>
    </source>
</evidence>
<dbReference type="RefSeq" id="WP_092872456.1">
    <property type="nucleotide sequence ID" value="NZ_FOJY01000010.1"/>
</dbReference>
<dbReference type="SMART" id="SM00382">
    <property type="entry name" value="AAA"/>
    <property type="match status" value="1"/>
</dbReference>
<dbReference type="CDD" id="cd18809">
    <property type="entry name" value="SF1_C_RecD"/>
    <property type="match status" value="1"/>
</dbReference>
<dbReference type="GO" id="GO:0009338">
    <property type="term" value="C:exodeoxyribonuclease V complex"/>
    <property type="evidence" value="ECO:0007669"/>
    <property type="project" value="TreeGrafter"/>
</dbReference>
<dbReference type="InterPro" id="IPR027785">
    <property type="entry name" value="UvrD-like_helicase_C"/>
</dbReference>
<evidence type="ECO:0000256" key="2">
    <source>
        <dbReference type="ARBA" id="ARBA00022840"/>
    </source>
</evidence>
<dbReference type="InterPro" id="IPR010994">
    <property type="entry name" value="RuvA_2-like"/>
</dbReference>
<evidence type="ECO:0000256" key="3">
    <source>
        <dbReference type="HAMAP-Rule" id="MF_01488"/>
    </source>
</evidence>
<dbReference type="InterPro" id="IPR029493">
    <property type="entry name" value="RecD2-like_HHH"/>
</dbReference>
<feature type="binding site" evidence="3">
    <location>
        <begin position="346"/>
        <end position="350"/>
    </location>
    <ligand>
        <name>ATP</name>
        <dbReference type="ChEBI" id="CHEBI:30616"/>
    </ligand>
</feature>
<comment type="catalytic activity">
    <reaction evidence="3">
        <text>ATP + H2O = ADP + phosphate + H(+)</text>
        <dbReference type="Rhea" id="RHEA:13065"/>
        <dbReference type="ChEBI" id="CHEBI:15377"/>
        <dbReference type="ChEBI" id="CHEBI:15378"/>
        <dbReference type="ChEBI" id="CHEBI:30616"/>
        <dbReference type="ChEBI" id="CHEBI:43474"/>
        <dbReference type="ChEBI" id="CHEBI:456216"/>
        <dbReference type="EC" id="5.6.2.3"/>
    </reaction>
</comment>
<dbReference type="EC" id="5.6.2.3" evidence="3"/>
<comment type="similarity">
    <text evidence="3">Belongs to the RecD family. RecD2 subfamily.</text>
</comment>
<dbReference type="GO" id="GO:0043139">
    <property type="term" value="F:5'-3' DNA helicase activity"/>
    <property type="evidence" value="ECO:0007669"/>
    <property type="project" value="UniProtKB-UniRule"/>
</dbReference>
<dbReference type="GO" id="GO:0006310">
    <property type="term" value="P:DNA recombination"/>
    <property type="evidence" value="ECO:0007669"/>
    <property type="project" value="InterPro"/>
</dbReference>
<keyword evidence="3" id="KW-0413">Isomerase</keyword>
<accession>A0A1I0YII1</accession>
<dbReference type="Pfam" id="PF13538">
    <property type="entry name" value="UvrD_C_2"/>
    <property type="match status" value="1"/>
</dbReference>
<dbReference type="GO" id="GO:0016887">
    <property type="term" value="F:ATP hydrolysis activity"/>
    <property type="evidence" value="ECO:0007669"/>
    <property type="project" value="RHEA"/>
</dbReference>
<dbReference type="OrthoDB" id="9803432at2"/>
<organism evidence="5 6">
    <name type="scientific">Acetitomaculum ruminis DSM 5522</name>
    <dbReference type="NCBI Taxonomy" id="1120918"/>
    <lineage>
        <taxon>Bacteria</taxon>
        <taxon>Bacillati</taxon>
        <taxon>Bacillota</taxon>
        <taxon>Clostridia</taxon>
        <taxon>Lachnospirales</taxon>
        <taxon>Lachnospiraceae</taxon>
        <taxon>Acetitomaculum</taxon>
    </lineage>
</organism>
<keyword evidence="3" id="KW-0347">Helicase</keyword>
<dbReference type="CDD" id="cd17933">
    <property type="entry name" value="DEXSc_RecD-like"/>
    <property type="match status" value="1"/>
</dbReference>
<evidence type="ECO:0000256" key="1">
    <source>
        <dbReference type="ARBA" id="ARBA00022741"/>
    </source>
</evidence>
<dbReference type="InterPro" id="IPR003593">
    <property type="entry name" value="AAA+_ATPase"/>
</dbReference>
<dbReference type="NCBIfam" id="TIGR01448">
    <property type="entry name" value="recD_rel"/>
    <property type="match status" value="1"/>
</dbReference>
<dbReference type="AlphaFoldDB" id="A0A1I0YII1"/>
<feature type="domain" description="AAA+ ATPase" evidence="4">
    <location>
        <begin position="335"/>
        <end position="485"/>
    </location>
</feature>